<feature type="non-terminal residue" evidence="1">
    <location>
        <position position="1"/>
    </location>
</feature>
<evidence type="ECO:0000313" key="2">
    <source>
        <dbReference type="Proteomes" id="UP001150603"/>
    </source>
</evidence>
<feature type="non-terminal residue" evidence="1">
    <location>
        <position position="667"/>
    </location>
</feature>
<keyword evidence="2" id="KW-1185">Reference proteome</keyword>
<sequence length="667" mass="74142">QIDGLLSAVLATPSTPLEAQSFSDLEFSLAATTNNAPSAYAAPKSPSPATTVAEDNQGPCTVFSMPESEVDRWLSREQITGNFRFVQCGGKKKRVHGWYWKYVCHCYGRPEVKVRPKKGTKRVRVGRISKASRSSKKVGCPCAAYITCSHDGMATIRYYPMHRGHELTEPTAQKHGRKDMRAFSPEASPTLTVTGDEPEKSSADIQQQLMALPGTPVQEKPVLEKPVLAKLAQEKMPAEISGLVPMAGVQVAPVRPAAGVEQWMALWKTLGHLPFVETAPFSFGFVRAQALAQIPSKDDHVSSLVLSLERAMGTNLNGYPLYTLLVLNTETNSSEHLAYLVTADMSHGALQRWLEQLRLALRLRPQTCLLDPDDIAGHTAINLVFGSECLVLWALDRMRSWWLVDALPVHTHARALNYSNGRLVEEVIWALLTLAIEGDPYDRRVKTHFRSTALFYLAAAAASLCMHALAVKHEDFKTCEQAAFCRRQRAFAELALKQPSSASSYSVLDSTVKLDGHRLVAQVQSREAKVPLQLEVTFMESGTVRVRVQEVDPLRPRYDDTQKHVLRDQGQKLPYAKAESLAMTSATVDGRVQHTVKYVDGGFSVRLTEKPWALEYLQQGKAAIQLNTKGFFNFEHQREKTDVDDVDGGWEETFKSWTDSKPRGPES</sequence>
<protein>
    <submittedName>
        <fullName evidence="1">Glucosidase II</fullName>
        <ecNumber evidence="1">3.2.1.84</ecNumber>
    </submittedName>
</protein>
<dbReference type="EC" id="3.2.1.84" evidence="1"/>
<evidence type="ECO:0000313" key="1">
    <source>
        <dbReference type="EMBL" id="KAJ1945804.1"/>
    </source>
</evidence>
<proteinExistence type="predicted"/>
<accession>A0ACC1JBT3</accession>
<reference evidence="1" key="1">
    <citation type="submission" date="2022-07" db="EMBL/GenBank/DDBJ databases">
        <title>Phylogenomic reconstructions and comparative analyses of Kickxellomycotina fungi.</title>
        <authorList>
            <person name="Reynolds N.K."/>
            <person name="Stajich J.E."/>
            <person name="Barry K."/>
            <person name="Grigoriev I.V."/>
            <person name="Crous P."/>
            <person name="Smith M.E."/>
        </authorList>
    </citation>
    <scope>NUCLEOTIDE SEQUENCE</scope>
    <source>
        <strain evidence="1">NRRL 5244</strain>
    </source>
</reference>
<name>A0ACC1JBT3_9FUNG</name>
<organism evidence="1 2">
    <name type="scientific">Linderina macrospora</name>
    <dbReference type="NCBI Taxonomy" id="4868"/>
    <lineage>
        <taxon>Eukaryota</taxon>
        <taxon>Fungi</taxon>
        <taxon>Fungi incertae sedis</taxon>
        <taxon>Zoopagomycota</taxon>
        <taxon>Kickxellomycotina</taxon>
        <taxon>Kickxellomycetes</taxon>
        <taxon>Kickxellales</taxon>
        <taxon>Kickxellaceae</taxon>
        <taxon>Linderina</taxon>
    </lineage>
</organism>
<keyword evidence="1" id="KW-0378">Hydrolase</keyword>
<dbReference type="Proteomes" id="UP001150603">
    <property type="component" value="Unassembled WGS sequence"/>
</dbReference>
<dbReference type="EMBL" id="JANBPW010001169">
    <property type="protein sequence ID" value="KAJ1945804.1"/>
    <property type="molecule type" value="Genomic_DNA"/>
</dbReference>
<keyword evidence="1" id="KW-0326">Glycosidase</keyword>
<comment type="caution">
    <text evidence="1">The sequence shown here is derived from an EMBL/GenBank/DDBJ whole genome shotgun (WGS) entry which is preliminary data.</text>
</comment>
<gene>
    <name evidence="1" type="primary">ROT2</name>
    <name evidence="1" type="ORF">FBU59_002204</name>
</gene>